<accession>A0A1B9IHA1</accession>
<organism evidence="1 2">
    <name type="scientific">Kwoniella mangroviensis CBS 10435</name>
    <dbReference type="NCBI Taxonomy" id="1331196"/>
    <lineage>
        <taxon>Eukaryota</taxon>
        <taxon>Fungi</taxon>
        <taxon>Dikarya</taxon>
        <taxon>Basidiomycota</taxon>
        <taxon>Agaricomycotina</taxon>
        <taxon>Tremellomycetes</taxon>
        <taxon>Tremellales</taxon>
        <taxon>Cryptococcaceae</taxon>
        <taxon>Kwoniella</taxon>
    </lineage>
</organism>
<dbReference type="Proteomes" id="UP000092583">
    <property type="component" value="Unassembled WGS sequence"/>
</dbReference>
<dbReference type="Gene3D" id="3.30.559.10">
    <property type="entry name" value="Chloramphenicol acetyltransferase-like domain"/>
    <property type="match status" value="1"/>
</dbReference>
<protein>
    <recommendedName>
        <fullName evidence="3">Alcohol acetyltransferase</fullName>
    </recommendedName>
</protein>
<dbReference type="InterPro" id="IPR023213">
    <property type="entry name" value="CAT-like_dom_sf"/>
</dbReference>
<dbReference type="Pfam" id="PF07247">
    <property type="entry name" value="AATase"/>
    <property type="match status" value="1"/>
</dbReference>
<dbReference type="InterPro" id="IPR052058">
    <property type="entry name" value="Alcohol_O-acetyltransferase"/>
</dbReference>
<dbReference type="InterPro" id="IPR010828">
    <property type="entry name" value="Atf2/Sli1-like"/>
</dbReference>
<dbReference type="SUPFAM" id="SSF52777">
    <property type="entry name" value="CoA-dependent acyltransferases"/>
    <property type="match status" value="2"/>
</dbReference>
<sequence length="483" mass="52574">MVRETPILGLSERWSLSRHNVGSPITVVYHASLPADVISEDDLKKEVVKLSNAYPILLCGVEGGITRNPRYVKRPNIVPDDIVKVVELEEENTLSDLVDRGVIEGKIFDPSSGPLWRLQLHRFAGSTTRAPRDRIVLLIDHILCDGLGARNLFTDLLGSLSGTPIPSQPEGLPSRLDDTVDLKPENEDAPPISSTISSHLKSITKQATSYVSPAPTYNKFPLKPAADYNSVTAPQQFSEFDLSPSELSALLSEGKRHDIPTIHPVIHIACLVALYRAITPTAAWTFDTSVPMSDRREDLGHPRATGNYVTFHFSTDRIDKSTLFWKHVRDFSTELRQPKTKVVARKTLGKLALINDDQPEDGDSSLWEEYLRKLVNDPSGPHKLSLAVSNVGIIDVPTSGKLAGQIQDVYFSQAASAMGGCAVVSIVTTKGGSMTISICSKIGSFPVGVFDSFSQQLKPILQAVARGDIGEETKAGDAIPGLL</sequence>
<evidence type="ECO:0000313" key="1">
    <source>
        <dbReference type="EMBL" id="OCF55069.1"/>
    </source>
</evidence>
<reference evidence="1 2" key="1">
    <citation type="submission" date="2013-07" db="EMBL/GenBank/DDBJ databases">
        <title>The Genome Sequence of Kwoniella mangroviensis CBS10435.</title>
        <authorList>
            <consortium name="The Broad Institute Genome Sequencing Platform"/>
            <person name="Cuomo C."/>
            <person name="Litvintseva A."/>
            <person name="Chen Y."/>
            <person name="Heitman J."/>
            <person name="Sun S."/>
            <person name="Springer D."/>
            <person name="Dromer F."/>
            <person name="Young S.K."/>
            <person name="Zeng Q."/>
            <person name="Gargeya S."/>
            <person name="Fitzgerald M."/>
            <person name="Abouelleil A."/>
            <person name="Alvarado L."/>
            <person name="Berlin A.M."/>
            <person name="Chapman S.B."/>
            <person name="Dewar J."/>
            <person name="Goldberg J."/>
            <person name="Griggs A."/>
            <person name="Gujja S."/>
            <person name="Hansen M."/>
            <person name="Howarth C."/>
            <person name="Imamovic A."/>
            <person name="Larimer J."/>
            <person name="McCowan C."/>
            <person name="Murphy C."/>
            <person name="Pearson M."/>
            <person name="Priest M."/>
            <person name="Roberts A."/>
            <person name="Saif S."/>
            <person name="Shea T."/>
            <person name="Sykes S."/>
            <person name="Wortman J."/>
            <person name="Nusbaum C."/>
            <person name="Birren B."/>
        </authorList>
    </citation>
    <scope>NUCLEOTIDE SEQUENCE [LARGE SCALE GENOMIC DNA]</scope>
    <source>
        <strain evidence="1 2">CBS 10435</strain>
    </source>
</reference>
<dbReference type="AlphaFoldDB" id="A0A1B9IHA1"/>
<name>A0A1B9IHA1_9TREE</name>
<reference evidence="2" key="2">
    <citation type="submission" date="2013-12" db="EMBL/GenBank/DDBJ databases">
        <title>Evolution of pathogenesis and genome organization in the Tremellales.</title>
        <authorList>
            <person name="Cuomo C."/>
            <person name="Litvintseva A."/>
            <person name="Heitman J."/>
            <person name="Chen Y."/>
            <person name="Sun S."/>
            <person name="Springer D."/>
            <person name="Dromer F."/>
            <person name="Young S."/>
            <person name="Zeng Q."/>
            <person name="Chapman S."/>
            <person name="Gujja S."/>
            <person name="Saif S."/>
            <person name="Birren B."/>
        </authorList>
    </citation>
    <scope>NUCLEOTIDE SEQUENCE [LARGE SCALE GENOMIC DNA]</scope>
    <source>
        <strain evidence="2">CBS 10435</strain>
    </source>
</reference>
<dbReference type="OrthoDB" id="2150604at2759"/>
<dbReference type="STRING" id="1331196.A0A1B9IHA1"/>
<evidence type="ECO:0008006" key="3">
    <source>
        <dbReference type="Google" id="ProtNLM"/>
    </source>
</evidence>
<dbReference type="PANTHER" id="PTHR28037">
    <property type="entry name" value="ALCOHOL O-ACETYLTRANSFERASE 1-RELATED"/>
    <property type="match status" value="1"/>
</dbReference>
<evidence type="ECO:0000313" key="2">
    <source>
        <dbReference type="Proteomes" id="UP000092583"/>
    </source>
</evidence>
<dbReference type="EMBL" id="KI669467">
    <property type="protein sequence ID" value="OCF55069.1"/>
    <property type="molecule type" value="Genomic_DNA"/>
</dbReference>
<keyword evidence="2" id="KW-1185">Reference proteome</keyword>
<proteinExistence type="predicted"/>
<dbReference type="PANTHER" id="PTHR28037:SF1">
    <property type="entry name" value="ALCOHOL O-ACETYLTRANSFERASE 1-RELATED"/>
    <property type="match status" value="1"/>
</dbReference>
<gene>
    <name evidence="1" type="ORF">L486_07179</name>
</gene>